<name>A0A085JNE4_9GAMM</name>
<accession>A0A085JNE4</accession>
<evidence type="ECO:0000313" key="2">
    <source>
        <dbReference type="Proteomes" id="UP000028602"/>
    </source>
</evidence>
<dbReference type="EMBL" id="JMPR01000010">
    <property type="protein sequence ID" value="KFD21990.1"/>
    <property type="molecule type" value="Genomic_DNA"/>
</dbReference>
<sequence length="56" mass="6129">MVTPGEKISYLSFSGAPAVIYARTSRDYHVPSFFVSRGICCVGQPEQMTISMVDTP</sequence>
<organism evidence="1 2">
    <name type="scientific">Tatumella ptyseos ATCC 33301</name>
    <dbReference type="NCBI Taxonomy" id="1005995"/>
    <lineage>
        <taxon>Bacteria</taxon>
        <taxon>Pseudomonadati</taxon>
        <taxon>Pseudomonadota</taxon>
        <taxon>Gammaproteobacteria</taxon>
        <taxon>Enterobacterales</taxon>
        <taxon>Erwiniaceae</taxon>
        <taxon>Tatumella</taxon>
    </lineage>
</organism>
<evidence type="ECO:0000313" key="1">
    <source>
        <dbReference type="EMBL" id="KFD21990.1"/>
    </source>
</evidence>
<protein>
    <submittedName>
        <fullName evidence="1">Uncharacterized protein</fullName>
    </submittedName>
</protein>
<proteinExistence type="predicted"/>
<reference evidence="1 2" key="1">
    <citation type="submission" date="2014-05" db="EMBL/GenBank/DDBJ databases">
        <title>ATOL: Assembling a taxonomically balanced genome-scale reconstruction of the evolutionary history of the Enterobacteriaceae.</title>
        <authorList>
            <person name="Plunkett G.III."/>
            <person name="Neeno-Eckwall E.C."/>
            <person name="Glasner J.D."/>
            <person name="Perna N.T."/>
        </authorList>
    </citation>
    <scope>NUCLEOTIDE SEQUENCE [LARGE SCALE GENOMIC DNA]</scope>
    <source>
        <strain evidence="1 2">ATCC 33301</strain>
    </source>
</reference>
<gene>
    <name evidence="1" type="ORF">GTPT_0564</name>
</gene>
<keyword evidence="2" id="KW-1185">Reference proteome</keyword>
<dbReference type="Proteomes" id="UP000028602">
    <property type="component" value="Unassembled WGS sequence"/>
</dbReference>
<comment type="caution">
    <text evidence="1">The sequence shown here is derived from an EMBL/GenBank/DDBJ whole genome shotgun (WGS) entry which is preliminary data.</text>
</comment>
<dbReference type="AlphaFoldDB" id="A0A085JNE4"/>